<dbReference type="EMBL" id="BMAW01132853">
    <property type="protein sequence ID" value="GFU45696.1"/>
    <property type="molecule type" value="Genomic_DNA"/>
</dbReference>
<evidence type="ECO:0000259" key="2">
    <source>
        <dbReference type="PROSITE" id="PS51029"/>
    </source>
</evidence>
<evidence type="ECO:0000256" key="1">
    <source>
        <dbReference type="SAM" id="MobiDB-lite"/>
    </source>
</evidence>
<dbReference type="AlphaFoldDB" id="A0A8X6QYA7"/>
<dbReference type="PANTHER" id="PTHR21505:SF12">
    <property type="entry name" value="MADF DOMAIN-CONTAINING PROTEIN-RELATED"/>
    <property type="match status" value="1"/>
</dbReference>
<keyword evidence="4" id="KW-1185">Reference proteome</keyword>
<dbReference type="Gene3D" id="1.10.10.60">
    <property type="entry name" value="Homeodomain-like"/>
    <property type="match status" value="1"/>
</dbReference>
<dbReference type="PROSITE" id="PS51029">
    <property type="entry name" value="MADF"/>
    <property type="match status" value="1"/>
</dbReference>
<dbReference type="PANTHER" id="PTHR21505">
    <property type="entry name" value="MADF DOMAIN-CONTAINING PROTEIN-RELATED"/>
    <property type="match status" value="1"/>
</dbReference>
<feature type="domain" description="MADF" evidence="2">
    <location>
        <begin position="10"/>
        <end position="101"/>
    </location>
</feature>
<evidence type="ECO:0000313" key="3">
    <source>
        <dbReference type="EMBL" id="GFU45696.1"/>
    </source>
</evidence>
<name>A0A8X6QYA7_NEPPI</name>
<gene>
    <name evidence="3" type="primary">AVEN_140598_1</name>
    <name evidence="3" type="ORF">NPIL_482901</name>
</gene>
<reference evidence="3" key="1">
    <citation type="submission" date="2020-08" db="EMBL/GenBank/DDBJ databases">
        <title>Multicomponent nature underlies the extraordinary mechanical properties of spider dragline silk.</title>
        <authorList>
            <person name="Kono N."/>
            <person name="Nakamura H."/>
            <person name="Mori M."/>
            <person name="Yoshida Y."/>
            <person name="Ohtoshi R."/>
            <person name="Malay A.D."/>
            <person name="Moran D.A.P."/>
            <person name="Tomita M."/>
            <person name="Numata K."/>
            <person name="Arakawa K."/>
        </authorList>
    </citation>
    <scope>NUCLEOTIDE SEQUENCE</scope>
</reference>
<evidence type="ECO:0000313" key="4">
    <source>
        <dbReference type="Proteomes" id="UP000887013"/>
    </source>
</evidence>
<sequence length="287" mass="33095">MEWSEENVLKLIQIYKTKSLLWDPKHEEHFKKNLKEDAWREISTEMNTSADQCKRKMISMLASYRRERNKIKSSKAKGKDRIYVSRWFAYKAFKFLEARNLSGKKLPLETCAIHGIEDDCETEVTPSEQRKQEETALSPTLTSCKRAKRKEDDMNSVADISKNTAKKLDKQPSYSKEIDLFFTYVAAKVHKYSSEAQKAVQHAVFDILMKADKGMFDWPAQHYPHSYNWQNPAESGPTPPTYSHPHFSQCEQAVTPPIHSPSESSLSNRSTQQSPAPSITPEIIEDF</sequence>
<proteinExistence type="predicted"/>
<feature type="compositionally biased region" description="Polar residues" evidence="1">
    <location>
        <begin position="261"/>
        <end position="277"/>
    </location>
</feature>
<dbReference type="InterPro" id="IPR006578">
    <property type="entry name" value="MADF-dom"/>
</dbReference>
<dbReference type="Proteomes" id="UP000887013">
    <property type="component" value="Unassembled WGS sequence"/>
</dbReference>
<accession>A0A8X6QYA7</accession>
<organism evidence="3 4">
    <name type="scientific">Nephila pilipes</name>
    <name type="common">Giant wood spider</name>
    <name type="synonym">Nephila maculata</name>
    <dbReference type="NCBI Taxonomy" id="299642"/>
    <lineage>
        <taxon>Eukaryota</taxon>
        <taxon>Metazoa</taxon>
        <taxon>Ecdysozoa</taxon>
        <taxon>Arthropoda</taxon>
        <taxon>Chelicerata</taxon>
        <taxon>Arachnida</taxon>
        <taxon>Araneae</taxon>
        <taxon>Araneomorphae</taxon>
        <taxon>Entelegynae</taxon>
        <taxon>Araneoidea</taxon>
        <taxon>Nephilidae</taxon>
        <taxon>Nephila</taxon>
    </lineage>
</organism>
<dbReference type="SMART" id="SM00595">
    <property type="entry name" value="MADF"/>
    <property type="match status" value="1"/>
</dbReference>
<dbReference type="OrthoDB" id="6422893at2759"/>
<feature type="region of interest" description="Disordered" evidence="1">
    <location>
        <begin position="229"/>
        <end position="287"/>
    </location>
</feature>
<protein>
    <submittedName>
        <fullName evidence="3">MADF domain-containing protein</fullName>
    </submittedName>
</protein>
<dbReference type="Pfam" id="PF10545">
    <property type="entry name" value="MADF_DNA_bdg"/>
    <property type="match status" value="1"/>
</dbReference>
<comment type="caution">
    <text evidence="3">The sequence shown here is derived from an EMBL/GenBank/DDBJ whole genome shotgun (WGS) entry which is preliminary data.</text>
</comment>